<accession>A0A7G6SWY0</accession>
<dbReference type="PANTHER" id="PTHR13847">
    <property type="entry name" value="SARCOSINE DEHYDROGENASE-RELATED"/>
    <property type="match status" value="1"/>
</dbReference>
<dbReference type="GO" id="GO:0016491">
    <property type="term" value="F:oxidoreductase activity"/>
    <property type="evidence" value="ECO:0007669"/>
    <property type="project" value="UniProtKB-KW"/>
</dbReference>
<sequence length="434" mass="46263">MTAAIRQEAHGASLWQAVSRNRRDRLALHDEITVDLAIVGGGFSGLSTALHAAGKGLSVAVLEAAIIAWGATGRNAGFVVPNFAKMDPDTILAHLGPERGERLIDFAAGSADLVFGLIRRHGIDCDAVQNGWIQPAHSVAAFEKVKSRAGQWARRGRPAVALDRQEVEALTGARGYAGGWMDRSGGVLNPVAYANGLADAAEKAGAKIFERTPVTSVDRVADGWTLKTPSGSVRAGKVLIATNAYGGTLNPSLRRTYIPLKVFQIATEPLPPEIRTRLLPGGQGVGDTRRNLFTFRFDADNRLISGGMHILSAGADTRVPLTIWRRLARHLDLPDLPPLAYGWSGMAAVEPDFLPHLLDLGPGLIAGRACNGRGIAMTTAMGKVLADWAAGTEARDLPLPFAPPAPIPFHAVLRHAPNMLLGWSMLRDRLDETG</sequence>
<evidence type="ECO:0000259" key="2">
    <source>
        <dbReference type="Pfam" id="PF01266"/>
    </source>
</evidence>
<organism evidence="3 4">
    <name type="scientific">Mesorhizobium huakuii</name>
    <dbReference type="NCBI Taxonomy" id="28104"/>
    <lineage>
        <taxon>Bacteria</taxon>
        <taxon>Pseudomonadati</taxon>
        <taxon>Pseudomonadota</taxon>
        <taxon>Alphaproteobacteria</taxon>
        <taxon>Hyphomicrobiales</taxon>
        <taxon>Phyllobacteriaceae</taxon>
        <taxon>Mesorhizobium</taxon>
    </lineage>
</organism>
<gene>
    <name evidence="3" type="ORF">HB778_22330</name>
</gene>
<protein>
    <submittedName>
        <fullName evidence="3">FAD-binding oxidoreductase</fullName>
    </submittedName>
</protein>
<dbReference type="InterPro" id="IPR006076">
    <property type="entry name" value="FAD-dep_OxRdtase"/>
</dbReference>
<dbReference type="SUPFAM" id="SSF51905">
    <property type="entry name" value="FAD/NAD(P)-binding domain"/>
    <property type="match status" value="1"/>
</dbReference>
<dbReference type="AlphaFoldDB" id="A0A7G6SWY0"/>
<dbReference type="GO" id="GO:0005737">
    <property type="term" value="C:cytoplasm"/>
    <property type="evidence" value="ECO:0007669"/>
    <property type="project" value="TreeGrafter"/>
</dbReference>
<dbReference type="EMBL" id="CP050296">
    <property type="protein sequence ID" value="QND59012.1"/>
    <property type="molecule type" value="Genomic_DNA"/>
</dbReference>
<dbReference type="PANTHER" id="PTHR13847:SF281">
    <property type="entry name" value="FAD DEPENDENT OXIDOREDUCTASE DOMAIN-CONTAINING PROTEIN"/>
    <property type="match status" value="1"/>
</dbReference>
<feature type="domain" description="FAD dependent oxidoreductase" evidence="2">
    <location>
        <begin position="35"/>
        <end position="388"/>
    </location>
</feature>
<dbReference type="Gene3D" id="3.30.9.10">
    <property type="entry name" value="D-Amino Acid Oxidase, subunit A, domain 2"/>
    <property type="match status" value="1"/>
</dbReference>
<dbReference type="InterPro" id="IPR036188">
    <property type="entry name" value="FAD/NAD-bd_sf"/>
</dbReference>
<dbReference type="RefSeq" id="WP_183456999.1">
    <property type="nucleotide sequence ID" value="NZ_CP050296.1"/>
</dbReference>
<proteinExistence type="predicted"/>
<evidence type="ECO:0000313" key="4">
    <source>
        <dbReference type="Proteomes" id="UP000515465"/>
    </source>
</evidence>
<name>A0A7G6SWY0_9HYPH</name>
<reference evidence="4" key="1">
    <citation type="journal article" date="2020" name="Mol. Plant Microbe">
        <title>Rhizobial microsymbionts of the narrowly endemic Oxytropis species growing in Kamchatka are characterized by significant genetic diversity and possess a set of genes that are associated with T3SS and T6SS secretion systems and can affect the development of symbiosis.</title>
        <authorList>
            <person name="Safronova V."/>
            <person name="Guro P."/>
            <person name="Sazanova A."/>
            <person name="Kuznetsova I."/>
            <person name="Belimov A."/>
            <person name="Yakubov V."/>
            <person name="Chirak E."/>
            <person name="Afonin A."/>
            <person name="Gogolev Y."/>
            <person name="Andronov E."/>
            <person name="Tikhonovich I."/>
        </authorList>
    </citation>
    <scope>NUCLEOTIDE SEQUENCE [LARGE SCALE GENOMIC DNA]</scope>
    <source>
        <strain evidence="4">583</strain>
    </source>
</reference>
<dbReference type="Gene3D" id="3.50.50.60">
    <property type="entry name" value="FAD/NAD(P)-binding domain"/>
    <property type="match status" value="1"/>
</dbReference>
<evidence type="ECO:0000313" key="3">
    <source>
        <dbReference type="EMBL" id="QND59012.1"/>
    </source>
</evidence>
<keyword evidence="1" id="KW-0560">Oxidoreductase</keyword>
<dbReference type="Pfam" id="PF01266">
    <property type="entry name" value="DAO"/>
    <property type="match status" value="1"/>
</dbReference>
<dbReference type="Proteomes" id="UP000515465">
    <property type="component" value="Chromosome"/>
</dbReference>
<evidence type="ECO:0000256" key="1">
    <source>
        <dbReference type="ARBA" id="ARBA00023002"/>
    </source>
</evidence>